<accession>A0A915PC51</accession>
<dbReference type="GO" id="GO:0005737">
    <property type="term" value="C:cytoplasm"/>
    <property type="evidence" value="ECO:0007669"/>
    <property type="project" value="UniProtKB-SubCell"/>
</dbReference>
<evidence type="ECO:0000256" key="7">
    <source>
        <dbReference type="ARBA" id="ARBA00022833"/>
    </source>
</evidence>
<dbReference type="PANTHER" id="PTHR13182:SF8">
    <property type="entry name" value="CYTOPLASMIC 60S SUBUNIT BIOGENESIS FACTOR ZNF622"/>
    <property type="match status" value="1"/>
</dbReference>
<name>A0A915PC51_9BILA</name>
<evidence type="ECO:0000256" key="2">
    <source>
        <dbReference type="ARBA" id="ARBA00022490"/>
    </source>
</evidence>
<dbReference type="SMART" id="SM00451">
    <property type="entry name" value="ZnF_U1"/>
    <property type="match status" value="2"/>
</dbReference>
<dbReference type="AlphaFoldDB" id="A0A915PC51"/>
<evidence type="ECO:0000256" key="8">
    <source>
        <dbReference type="ARBA" id="ARBA00034126"/>
    </source>
</evidence>
<dbReference type="WBParaSite" id="sdigi.contig1.g56.t1">
    <property type="protein sequence ID" value="sdigi.contig1.g56.t1"/>
    <property type="gene ID" value="sdigi.contig1.g56"/>
</dbReference>
<evidence type="ECO:0000313" key="11">
    <source>
        <dbReference type="WBParaSite" id="sdigi.contig1.g56.t1"/>
    </source>
</evidence>
<dbReference type="GO" id="GO:0030687">
    <property type="term" value="C:preribosome, large subunit precursor"/>
    <property type="evidence" value="ECO:0007669"/>
    <property type="project" value="TreeGrafter"/>
</dbReference>
<dbReference type="GO" id="GO:0008270">
    <property type="term" value="F:zinc ion binding"/>
    <property type="evidence" value="ECO:0007669"/>
    <property type="project" value="UniProtKB-KW"/>
</dbReference>
<dbReference type="InterPro" id="IPR040025">
    <property type="entry name" value="Znf622/Rei1/Reh1"/>
</dbReference>
<dbReference type="PROSITE" id="PS00028">
    <property type="entry name" value="ZINC_FINGER_C2H2_1"/>
    <property type="match status" value="1"/>
</dbReference>
<evidence type="ECO:0000313" key="10">
    <source>
        <dbReference type="Proteomes" id="UP000887581"/>
    </source>
</evidence>
<dbReference type="InterPro" id="IPR013087">
    <property type="entry name" value="Znf_C2H2_type"/>
</dbReference>
<sequence>MDTSNGLTCICCQVVFANSSLQREHYKTDWHRYNLKRKITGFPVVTEEQFRQKIADYKKEMAAEKSAEIKVVICKCCSKQFQSTKAYDNHLSSKKHKESEVRMAKTSGTGRRTNNLYLMSACSHFDEEDSKDCGSNDDVSDGWITDDGSEDFDESKGIPITVCLFCNYSSNDVGTNLMHMTVFHGFFLPDAEFCTDVGGMLHYLGLKVGSGNMCLVCNERKKFFSLDACQKHMRDKGHCRIAHSAEEMIEYEDFYDYSSMYPKEDNSNPYIILSDNGYTLSLPSGARIGHRSLVRYYRQRLKPVEHETKDDRERKDAVRKAVIDQYKQLGWKGTSGIVAVQRARDIKYMKQISSKNWVKLGLNNSKLFKSRGRSDQ</sequence>
<feature type="domain" description="C2H2-type" evidence="9">
    <location>
        <begin position="74"/>
        <end position="96"/>
    </location>
</feature>
<comment type="similarity">
    <text evidence="8">Belongs to the REI1 family.</text>
</comment>
<protein>
    <submittedName>
        <fullName evidence="11">C2H2-type domain-containing protein</fullName>
    </submittedName>
</protein>
<evidence type="ECO:0000256" key="6">
    <source>
        <dbReference type="ARBA" id="ARBA00022771"/>
    </source>
</evidence>
<organism evidence="10 11">
    <name type="scientific">Setaria digitata</name>
    <dbReference type="NCBI Taxonomy" id="48799"/>
    <lineage>
        <taxon>Eukaryota</taxon>
        <taxon>Metazoa</taxon>
        <taxon>Ecdysozoa</taxon>
        <taxon>Nematoda</taxon>
        <taxon>Chromadorea</taxon>
        <taxon>Rhabditida</taxon>
        <taxon>Spirurina</taxon>
        <taxon>Spiruromorpha</taxon>
        <taxon>Filarioidea</taxon>
        <taxon>Setariidae</taxon>
        <taxon>Setaria</taxon>
    </lineage>
</organism>
<evidence type="ECO:0000256" key="3">
    <source>
        <dbReference type="ARBA" id="ARBA00022517"/>
    </source>
</evidence>
<comment type="subcellular location">
    <subcellularLocation>
        <location evidence="1">Cytoplasm</location>
    </subcellularLocation>
</comment>
<evidence type="ECO:0000256" key="1">
    <source>
        <dbReference type="ARBA" id="ARBA00004496"/>
    </source>
</evidence>
<dbReference type="Pfam" id="PF12171">
    <property type="entry name" value="zf-C2H2_jaz"/>
    <property type="match status" value="1"/>
</dbReference>
<dbReference type="InterPro" id="IPR003604">
    <property type="entry name" value="Matrin/U1-like-C_Znf_C2H2"/>
</dbReference>
<dbReference type="GO" id="GO:0042273">
    <property type="term" value="P:ribosomal large subunit biogenesis"/>
    <property type="evidence" value="ECO:0007669"/>
    <property type="project" value="TreeGrafter"/>
</dbReference>
<dbReference type="InterPro" id="IPR041661">
    <property type="entry name" value="ZN622/Rei1/Reh1_Znf-C2H2"/>
</dbReference>
<keyword evidence="10" id="KW-1185">Reference proteome</keyword>
<evidence type="ECO:0000259" key="9">
    <source>
        <dbReference type="PROSITE" id="PS00028"/>
    </source>
</evidence>
<keyword evidence="6" id="KW-0863">Zinc-finger</keyword>
<dbReference type="Proteomes" id="UP000887581">
    <property type="component" value="Unplaced"/>
</dbReference>
<keyword evidence="2" id="KW-0963">Cytoplasm</keyword>
<proteinExistence type="inferred from homology"/>
<keyword evidence="7" id="KW-0862">Zinc</keyword>
<evidence type="ECO:0000256" key="5">
    <source>
        <dbReference type="ARBA" id="ARBA00022737"/>
    </source>
</evidence>
<dbReference type="InterPro" id="IPR036236">
    <property type="entry name" value="Znf_C2H2_sf"/>
</dbReference>
<reference evidence="11" key="1">
    <citation type="submission" date="2022-11" db="UniProtKB">
        <authorList>
            <consortium name="WormBaseParasite"/>
        </authorList>
    </citation>
    <scope>IDENTIFICATION</scope>
</reference>
<dbReference type="PANTHER" id="PTHR13182">
    <property type="entry name" value="ZINC FINGER PROTEIN 622"/>
    <property type="match status" value="1"/>
</dbReference>
<dbReference type="Pfam" id="PF12756">
    <property type="entry name" value="zf-C2H2_2"/>
    <property type="match status" value="1"/>
</dbReference>
<keyword evidence="3" id="KW-0690">Ribosome biogenesis</keyword>
<dbReference type="InterPro" id="IPR022755">
    <property type="entry name" value="Znf_C2H2_jaz"/>
</dbReference>
<keyword evidence="5" id="KW-0677">Repeat</keyword>
<evidence type="ECO:0000256" key="4">
    <source>
        <dbReference type="ARBA" id="ARBA00022723"/>
    </source>
</evidence>
<dbReference type="SMART" id="SM00355">
    <property type="entry name" value="ZnF_C2H2"/>
    <property type="match status" value="4"/>
</dbReference>
<dbReference type="SUPFAM" id="SSF57667">
    <property type="entry name" value="beta-beta-alpha zinc fingers"/>
    <property type="match status" value="2"/>
</dbReference>
<dbReference type="GO" id="GO:0003676">
    <property type="term" value="F:nucleic acid binding"/>
    <property type="evidence" value="ECO:0007669"/>
    <property type="project" value="InterPro"/>
</dbReference>
<keyword evidence="4" id="KW-0479">Metal-binding</keyword>